<dbReference type="Pfam" id="PF01370">
    <property type="entry name" value="Epimerase"/>
    <property type="match status" value="1"/>
</dbReference>
<keyword evidence="3" id="KW-1185">Reference proteome</keyword>
<protein>
    <submittedName>
        <fullName evidence="2">Uronate dehydrogenase</fullName>
    </submittedName>
</protein>
<sequence>MSPLTVAVTGAAGGIGSALRTGLDPALFTLRLLDIVPTERRHPGEDVRTVDLRDLAATEDALAGVDAVVHLAARAHEASFDQIQDSNVRTTWSVYEAARRQGVRRVVFASSIHVSGFYPWGETVAPGAPSRPDTFYALSKLWGEHLGSMYADRYGLEVVNLRIIGFGAEPVAPGYLWGWLSHGDTVRLVTAALTAPVRSPLTCYGVSANTRSFFSTEGWDVLGYHPQDDAEAWAERWPGAEHPALQGGEFTDPDYVGD</sequence>
<reference evidence="2 3" key="1">
    <citation type="submission" date="2018-10" db="EMBL/GenBank/DDBJ databases">
        <title>Genomic Encyclopedia of Archaeal and Bacterial Type Strains, Phase II (KMG-II): from individual species to whole genera.</title>
        <authorList>
            <person name="Goeker M."/>
        </authorList>
    </citation>
    <scope>NUCLEOTIDE SEQUENCE [LARGE SCALE GENOMIC DNA]</scope>
    <source>
        <strain evidence="2 3">RP-AC37</strain>
    </source>
</reference>
<dbReference type="InterPro" id="IPR001509">
    <property type="entry name" value="Epimerase_deHydtase"/>
</dbReference>
<dbReference type="CDD" id="cd08946">
    <property type="entry name" value="SDR_e"/>
    <property type="match status" value="1"/>
</dbReference>
<evidence type="ECO:0000313" key="3">
    <source>
        <dbReference type="Proteomes" id="UP000281955"/>
    </source>
</evidence>
<dbReference type="SUPFAM" id="SSF51735">
    <property type="entry name" value="NAD(P)-binding Rossmann-fold domains"/>
    <property type="match status" value="1"/>
</dbReference>
<dbReference type="Proteomes" id="UP000281955">
    <property type="component" value="Unassembled WGS sequence"/>
</dbReference>
<dbReference type="InterPro" id="IPR050177">
    <property type="entry name" value="Lipid_A_modif_metabolic_enz"/>
</dbReference>
<dbReference type="PANTHER" id="PTHR43245">
    <property type="entry name" value="BIFUNCTIONAL POLYMYXIN RESISTANCE PROTEIN ARNA"/>
    <property type="match status" value="1"/>
</dbReference>
<dbReference type="EMBL" id="RBWV01000010">
    <property type="protein sequence ID" value="RKS77678.1"/>
    <property type="molecule type" value="Genomic_DNA"/>
</dbReference>
<dbReference type="AlphaFoldDB" id="A0A420XS18"/>
<dbReference type="InterPro" id="IPR036291">
    <property type="entry name" value="NAD(P)-bd_dom_sf"/>
</dbReference>
<evidence type="ECO:0000259" key="1">
    <source>
        <dbReference type="Pfam" id="PF01370"/>
    </source>
</evidence>
<gene>
    <name evidence="2" type="ORF">CLV35_1372</name>
</gene>
<accession>A0A420XS18</accession>
<evidence type="ECO:0000313" key="2">
    <source>
        <dbReference type="EMBL" id="RKS77678.1"/>
    </source>
</evidence>
<name>A0A420XS18_9ACTN</name>
<dbReference type="InParanoid" id="A0A420XS18"/>
<organism evidence="2 3">
    <name type="scientific">Motilibacter peucedani</name>
    <dbReference type="NCBI Taxonomy" id="598650"/>
    <lineage>
        <taxon>Bacteria</taxon>
        <taxon>Bacillati</taxon>
        <taxon>Actinomycetota</taxon>
        <taxon>Actinomycetes</taxon>
        <taxon>Motilibacterales</taxon>
        <taxon>Motilibacteraceae</taxon>
        <taxon>Motilibacter</taxon>
    </lineage>
</organism>
<dbReference type="PANTHER" id="PTHR43245:SF55">
    <property type="entry name" value="NAD(P)-BINDING DOMAIN-CONTAINING PROTEIN"/>
    <property type="match status" value="1"/>
</dbReference>
<feature type="domain" description="NAD-dependent epimerase/dehydratase" evidence="1">
    <location>
        <begin position="6"/>
        <end position="163"/>
    </location>
</feature>
<dbReference type="Gene3D" id="3.40.50.720">
    <property type="entry name" value="NAD(P)-binding Rossmann-like Domain"/>
    <property type="match status" value="1"/>
</dbReference>
<proteinExistence type="predicted"/>
<dbReference type="RefSeq" id="WP_121192688.1">
    <property type="nucleotide sequence ID" value="NZ_RBWV01000010.1"/>
</dbReference>
<dbReference type="OrthoDB" id="8770295at2"/>
<comment type="caution">
    <text evidence="2">The sequence shown here is derived from an EMBL/GenBank/DDBJ whole genome shotgun (WGS) entry which is preliminary data.</text>
</comment>